<evidence type="ECO:0000256" key="3">
    <source>
        <dbReference type="ARBA" id="ARBA00022519"/>
    </source>
</evidence>
<dbReference type="RefSeq" id="WP_085424758.1">
    <property type="nucleotide sequence ID" value="NZ_FXAF01000011.1"/>
</dbReference>
<evidence type="ECO:0000259" key="8">
    <source>
        <dbReference type="Pfam" id="PF06808"/>
    </source>
</evidence>
<evidence type="ECO:0000256" key="5">
    <source>
        <dbReference type="ARBA" id="ARBA00022989"/>
    </source>
</evidence>
<dbReference type="Pfam" id="PF06808">
    <property type="entry name" value="DctM"/>
    <property type="match status" value="1"/>
</dbReference>
<evidence type="ECO:0000256" key="1">
    <source>
        <dbReference type="ARBA" id="ARBA00004429"/>
    </source>
</evidence>
<comment type="caution">
    <text evidence="7">Lacks conserved residue(s) required for the propagation of feature annotation.</text>
</comment>
<keyword evidence="7" id="KW-0813">Transport</keyword>
<dbReference type="STRING" id="464029.SAMN02982989_4153"/>
<comment type="subunit">
    <text evidence="7">The complex comprises the extracytoplasmic solute receptor protein and the two transmembrane proteins.</text>
</comment>
<feature type="transmembrane region" description="Helical" evidence="7">
    <location>
        <begin position="213"/>
        <end position="234"/>
    </location>
</feature>
<keyword evidence="10" id="KW-1185">Reference proteome</keyword>
<reference evidence="10" key="1">
    <citation type="submission" date="2017-04" db="EMBL/GenBank/DDBJ databases">
        <authorList>
            <person name="Varghese N."/>
            <person name="Submissions S."/>
        </authorList>
    </citation>
    <scope>NUCLEOTIDE SEQUENCE [LARGE SCALE GENOMIC DNA]</scope>
    <source>
        <strain evidence="10">B4P</strain>
    </source>
</reference>
<comment type="function">
    <text evidence="7">Part of the tripartite ATP-independent periplasmic (TRAP) transport system.</text>
</comment>
<dbReference type="PANTHER" id="PTHR33362">
    <property type="entry name" value="SIALIC ACID TRAP TRANSPORTER PERMEASE PROTEIN SIAT-RELATED"/>
    <property type="match status" value="1"/>
</dbReference>
<dbReference type="OrthoDB" id="7374726at2"/>
<name>A0A1X7GNG0_9HYPH</name>
<dbReference type="InterPro" id="IPR010656">
    <property type="entry name" value="DctM"/>
</dbReference>
<organism evidence="9 10">
    <name type="scientific">Xaviernesmea oryzae</name>
    <dbReference type="NCBI Taxonomy" id="464029"/>
    <lineage>
        <taxon>Bacteria</taxon>
        <taxon>Pseudomonadati</taxon>
        <taxon>Pseudomonadota</taxon>
        <taxon>Alphaproteobacteria</taxon>
        <taxon>Hyphomicrobiales</taxon>
        <taxon>Rhizobiaceae</taxon>
        <taxon>Rhizobium/Agrobacterium group</taxon>
        <taxon>Xaviernesmea</taxon>
    </lineage>
</organism>
<evidence type="ECO:0000313" key="10">
    <source>
        <dbReference type="Proteomes" id="UP000192903"/>
    </source>
</evidence>
<comment type="similarity">
    <text evidence="7">Belongs to the TRAP transporter large permease family.</text>
</comment>
<dbReference type="NCBIfam" id="TIGR00786">
    <property type="entry name" value="dctM"/>
    <property type="match status" value="1"/>
</dbReference>
<sequence length="426" mass="44984">MTLTVFLGALLGPMALGVPIAFALILSGVALMMYMDIFDAQIVAQNVLNGADSFPLMAVPFFLLAGEVMNTGGLSKRIVNLAMAMVGHIRGGLGFVAIFAACILSSLSGSAVADAAALGALLFPMMIKSGHDPARTGGLLASASIIGPIIPPSIGFILYGVIGGVSITKLFLAGIVPGLLIAFALCITWLIVARKEQFELPRRQSGEVRLKAFLDSIWALMLPVIIIVGLKFGVFTPTEAGVVAAVYSLFVSMVVYRELPPSRLFEVFVAAAKITAVVMFLVACAAVSAWLITVADVPGDLVKLIEPLMDNQTLLLIAIMVLVVVVGTAMDMTPTILVMTPVLMPIIKQAGIDPVYFGVLFIINNSIGLITPPVGTVLNVICGVSKLSMEDLMKGVMPFMIAELIVLFLLVLFPQLVTVPVAWFGH</sequence>
<dbReference type="Proteomes" id="UP000192903">
    <property type="component" value="Unassembled WGS sequence"/>
</dbReference>
<dbReference type="InterPro" id="IPR004681">
    <property type="entry name" value="TRAP_DctM"/>
</dbReference>
<feature type="transmembrane region" description="Helical" evidence="7">
    <location>
        <begin position="240"/>
        <end position="256"/>
    </location>
</feature>
<keyword evidence="6 7" id="KW-0472">Membrane</keyword>
<evidence type="ECO:0000256" key="4">
    <source>
        <dbReference type="ARBA" id="ARBA00022692"/>
    </source>
</evidence>
<dbReference type="EMBL" id="FXAF01000011">
    <property type="protein sequence ID" value="SMF72225.1"/>
    <property type="molecule type" value="Genomic_DNA"/>
</dbReference>
<feature type="transmembrane region" description="Helical" evidence="7">
    <location>
        <begin position="171"/>
        <end position="192"/>
    </location>
</feature>
<evidence type="ECO:0000313" key="9">
    <source>
        <dbReference type="EMBL" id="SMF72225.1"/>
    </source>
</evidence>
<evidence type="ECO:0000256" key="7">
    <source>
        <dbReference type="RuleBase" id="RU369079"/>
    </source>
</evidence>
<keyword evidence="4 7" id="KW-0812">Transmembrane</keyword>
<evidence type="ECO:0000256" key="6">
    <source>
        <dbReference type="ARBA" id="ARBA00023136"/>
    </source>
</evidence>
<dbReference type="PANTHER" id="PTHR33362:SF4">
    <property type="entry name" value="2,3-DIKETO-L-GULONATE TRAP TRANSPORTER LARGE PERMEASE PROTEIN YIAN"/>
    <property type="match status" value="1"/>
</dbReference>
<feature type="transmembrane region" description="Helical" evidence="7">
    <location>
        <begin position="47"/>
        <end position="66"/>
    </location>
</feature>
<dbReference type="GO" id="GO:0005886">
    <property type="term" value="C:plasma membrane"/>
    <property type="evidence" value="ECO:0007669"/>
    <property type="project" value="UniProtKB-SubCell"/>
</dbReference>
<keyword evidence="5 7" id="KW-1133">Transmembrane helix</keyword>
<evidence type="ECO:0000256" key="2">
    <source>
        <dbReference type="ARBA" id="ARBA00022475"/>
    </source>
</evidence>
<feature type="transmembrane region" description="Helical" evidence="7">
    <location>
        <begin position="268"/>
        <end position="293"/>
    </location>
</feature>
<accession>A0A1X7GNG0</accession>
<feature type="transmembrane region" description="Helical" evidence="7">
    <location>
        <begin position="401"/>
        <end position="424"/>
    </location>
</feature>
<comment type="subcellular location">
    <subcellularLocation>
        <location evidence="1 7">Cell inner membrane</location>
        <topology evidence="1 7">Multi-pass membrane protein</topology>
    </subcellularLocation>
</comment>
<feature type="transmembrane region" description="Helical" evidence="7">
    <location>
        <begin position="139"/>
        <end position="159"/>
    </location>
</feature>
<feature type="transmembrane region" description="Helical" evidence="7">
    <location>
        <begin position="313"/>
        <end position="343"/>
    </location>
</feature>
<gene>
    <name evidence="9" type="ORF">SAMN02982989_4153</name>
</gene>
<protein>
    <recommendedName>
        <fullName evidence="7">TRAP transporter large permease protein</fullName>
    </recommendedName>
</protein>
<dbReference type="AlphaFoldDB" id="A0A1X7GNG0"/>
<feature type="transmembrane region" description="Helical" evidence="7">
    <location>
        <begin position="355"/>
        <end position="381"/>
    </location>
</feature>
<dbReference type="PIRSF" id="PIRSF006066">
    <property type="entry name" value="HI0050"/>
    <property type="match status" value="1"/>
</dbReference>
<feature type="domain" description="TRAP C4-dicarboxylate transport system permease DctM subunit" evidence="8">
    <location>
        <begin position="8"/>
        <end position="416"/>
    </location>
</feature>
<dbReference type="GO" id="GO:0022857">
    <property type="term" value="F:transmembrane transporter activity"/>
    <property type="evidence" value="ECO:0007669"/>
    <property type="project" value="UniProtKB-UniRule"/>
</dbReference>
<keyword evidence="3 7" id="KW-0997">Cell inner membrane</keyword>
<proteinExistence type="inferred from homology"/>
<keyword evidence="2" id="KW-1003">Cell membrane</keyword>